<proteinExistence type="inferred from homology"/>
<evidence type="ECO:0000256" key="4">
    <source>
        <dbReference type="ARBA" id="ARBA00022946"/>
    </source>
</evidence>
<accession>A0A8K1C4R2</accession>
<dbReference type="SMART" id="SM00978">
    <property type="entry name" value="Tim44"/>
    <property type="match status" value="1"/>
</dbReference>
<dbReference type="Proteomes" id="UP000794436">
    <property type="component" value="Unassembled WGS sequence"/>
</dbReference>
<dbReference type="AlphaFoldDB" id="A0A8K1C4R2"/>
<evidence type="ECO:0000256" key="2">
    <source>
        <dbReference type="ARBA" id="ARBA00009597"/>
    </source>
</evidence>
<evidence type="ECO:0000256" key="3">
    <source>
        <dbReference type="ARBA" id="ARBA00022792"/>
    </source>
</evidence>
<dbReference type="Gene3D" id="3.10.450.240">
    <property type="match status" value="1"/>
</dbReference>
<protein>
    <recommendedName>
        <fullName evidence="8">Tim44-like domain-containing protein</fullName>
    </recommendedName>
</protein>
<dbReference type="PANTHER" id="PTHR10721">
    <property type="entry name" value="MITOCHONDRIAL IMPORT INNER MEMBRANE TRANSLOCASE SUBUNIT TIM44"/>
    <property type="match status" value="1"/>
</dbReference>
<sequence>MLRRSARLGAHALRRLATADQPHNDRILTRYGVRAQSRSMGIFSDMKKQFQAELEKNEELKKSLEELEKTKEHLKNVEKVAKEKIQEVSSKTGEAAKSWQEQATSATQKIKENYTSAAASESEKSEASESESESAKDGSNRTSEEDGKASANNSEDAQSFVMKFFAKITETRNKIIKPDTLPKLKDEWRDAAKELFGSKESRSVDEALSSVRTPSVVKQQKPAEGAEESEYTGSSALVAVKEEESAWQKVSARFREAPIIQGILDAAKQAARTEAGKKVSATAKQAKNKIGDAREDVLEFWETSQNPWVYRLSSIYDGLFGETPMAVAIKEIRRAEPDFILEEWKDRIEEIVLPGVLEAFLRGNSRDLKKWFGEAAYSRINIAIRERKSEGLVMDPNVLSIDHVEVIEATAEDKQAPIILVRFQAQQINCIRNREGEVVEGAEDEVLAYFYIFAFQRDYDDEQEALRWRIVDLHMQRGGRYY</sequence>
<reference evidence="9" key="1">
    <citation type="submission" date="2019-03" db="EMBL/GenBank/DDBJ databases">
        <title>Long read genome sequence of the mycoparasitic Pythium oligandrum ATCC 38472 isolated from sugarbeet rhizosphere.</title>
        <authorList>
            <person name="Gaulin E."/>
        </authorList>
    </citation>
    <scope>NUCLEOTIDE SEQUENCE</scope>
    <source>
        <strain evidence="9">ATCC 38472_TT</strain>
    </source>
</reference>
<feature type="domain" description="Tim44-like" evidence="8">
    <location>
        <begin position="325"/>
        <end position="475"/>
    </location>
</feature>
<evidence type="ECO:0000256" key="1">
    <source>
        <dbReference type="ARBA" id="ARBA00004273"/>
    </source>
</evidence>
<dbReference type="EMBL" id="SPLM01000146">
    <property type="protein sequence ID" value="TMW56303.1"/>
    <property type="molecule type" value="Genomic_DNA"/>
</dbReference>
<dbReference type="InterPro" id="IPR007379">
    <property type="entry name" value="Tim44-like_dom"/>
</dbReference>
<dbReference type="Pfam" id="PF04280">
    <property type="entry name" value="Tim44"/>
    <property type="match status" value="1"/>
</dbReference>
<evidence type="ECO:0000256" key="6">
    <source>
        <dbReference type="ARBA" id="ARBA00023136"/>
    </source>
</evidence>
<keyword evidence="5" id="KW-0496">Mitochondrion</keyword>
<feature type="region of interest" description="Disordered" evidence="7">
    <location>
        <begin position="86"/>
        <end position="156"/>
    </location>
</feature>
<keyword evidence="4" id="KW-0809">Transit peptide</keyword>
<comment type="subcellular location">
    <subcellularLocation>
        <location evidence="1">Mitochondrion inner membrane</location>
    </subcellularLocation>
</comment>
<dbReference type="GO" id="GO:0005743">
    <property type="term" value="C:mitochondrial inner membrane"/>
    <property type="evidence" value="ECO:0007669"/>
    <property type="project" value="UniProtKB-SubCell"/>
</dbReference>
<evidence type="ECO:0000256" key="5">
    <source>
        <dbReference type="ARBA" id="ARBA00023128"/>
    </source>
</evidence>
<organism evidence="9 10">
    <name type="scientific">Pythium oligandrum</name>
    <name type="common">Mycoparasitic fungus</name>
    <dbReference type="NCBI Taxonomy" id="41045"/>
    <lineage>
        <taxon>Eukaryota</taxon>
        <taxon>Sar</taxon>
        <taxon>Stramenopiles</taxon>
        <taxon>Oomycota</taxon>
        <taxon>Peronosporomycetes</taxon>
        <taxon>Pythiales</taxon>
        <taxon>Pythiaceae</taxon>
        <taxon>Pythium</taxon>
    </lineage>
</organism>
<keyword evidence="3" id="KW-0999">Mitochondrion inner membrane</keyword>
<comment type="similarity">
    <text evidence="2">Belongs to the Tim44 family.</text>
</comment>
<evidence type="ECO:0000313" key="9">
    <source>
        <dbReference type="EMBL" id="TMW56303.1"/>
    </source>
</evidence>
<dbReference type="OrthoDB" id="10265990at2759"/>
<dbReference type="InterPro" id="IPR032710">
    <property type="entry name" value="NTF2-like_dom_sf"/>
</dbReference>
<keyword evidence="6" id="KW-0472">Membrane</keyword>
<feature type="compositionally biased region" description="Polar residues" evidence="7">
    <location>
        <begin position="99"/>
        <end position="108"/>
    </location>
</feature>
<comment type="caution">
    <text evidence="9">The sequence shown here is derived from an EMBL/GenBank/DDBJ whole genome shotgun (WGS) entry which is preliminary data.</text>
</comment>
<dbReference type="SUPFAM" id="SSF54427">
    <property type="entry name" value="NTF2-like"/>
    <property type="match status" value="1"/>
</dbReference>
<gene>
    <name evidence="9" type="ORF">Poli38472_008951</name>
</gene>
<feature type="compositionally biased region" description="Basic and acidic residues" evidence="7">
    <location>
        <begin position="121"/>
        <end position="148"/>
    </location>
</feature>
<name>A0A8K1C4R2_PYTOL</name>
<dbReference type="GO" id="GO:0051087">
    <property type="term" value="F:protein-folding chaperone binding"/>
    <property type="evidence" value="ECO:0007669"/>
    <property type="project" value="TreeGrafter"/>
</dbReference>
<evidence type="ECO:0000256" key="7">
    <source>
        <dbReference type="SAM" id="MobiDB-lite"/>
    </source>
</evidence>
<dbReference type="FunFam" id="3.10.450.240:FF:000014">
    <property type="entry name" value="Meiotic recombination protein DMC1"/>
    <property type="match status" value="1"/>
</dbReference>
<keyword evidence="10" id="KW-1185">Reference proteome</keyword>
<evidence type="ECO:0000313" key="10">
    <source>
        <dbReference type="Proteomes" id="UP000794436"/>
    </source>
</evidence>
<dbReference type="GO" id="GO:0030150">
    <property type="term" value="P:protein import into mitochondrial matrix"/>
    <property type="evidence" value="ECO:0007669"/>
    <property type="project" value="TreeGrafter"/>
</dbReference>
<dbReference type="PANTHER" id="PTHR10721:SF1">
    <property type="entry name" value="MITOCHONDRIAL IMPORT INNER MEMBRANE TRANSLOCASE SUBUNIT TIM44"/>
    <property type="match status" value="1"/>
</dbReference>
<evidence type="ECO:0000259" key="8">
    <source>
        <dbReference type="SMART" id="SM00978"/>
    </source>
</evidence>
<dbReference type="InterPro" id="IPR039544">
    <property type="entry name" value="Tim44-like"/>
</dbReference>
<feature type="region of interest" description="Disordered" evidence="7">
    <location>
        <begin position="200"/>
        <end position="232"/>
    </location>
</feature>